<gene>
    <name evidence="3" type="ORF">SAVERM_2p173</name>
</gene>
<evidence type="ECO:0000256" key="2">
    <source>
        <dbReference type="SAM" id="Phobius"/>
    </source>
</evidence>
<feature type="compositionally biased region" description="Basic and acidic residues" evidence="1">
    <location>
        <begin position="1"/>
        <end position="15"/>
    </location>
</feature>
<keyword evidence="3" id="KW-0614">Plasmid</keyword>
<dbReference type="AlphaFoldDB" id="A0A143T079"/>
<accession>A0A143T079</accession>
<keyword evidence="2" id="KW-0472">Membrane</keyword>
<geneLocation type="plasmid" evidence="3">
    <name>SAP2</name>
</geneLocation>
<protein>
    <submittedName>
        <fullName evidence="3">Uncharacterized protein</fullName>
    </submittedName>
</protein>
<feature type="transmembrane region" description="Helical" evidence="2">
    <location>
        <begin position="37"/>
        <end position="62"/>
    </location>
</feature>
<evidence type="ECO:0000313" key="3">
    <source>
        <dbReference type="EMBL" id="BAU77616.1"/>
    </source>
</evidence>
<dbReference type="RefSeq" id="WP_137951604.1">
    <property type="nucleotide sequence ID" value="NZ_BAVY01000062.1"/>
</dbReference>
<evidence type="ECO:0000256" key="1">
    <source>
        <dbReference type="SAM" id="MobiDB-lite"/>
    </source>
</evidence>
<keyword evidence="2" id="KW-0812">Transmembrane</keyword>
<reference evidence="3" key="1">
    <citation type="submission" date="2016-03" db="EMBL/GenBank/DDBJ databases">
        <title>Complete sequence of the second linear plasmid SAP2 of Streptomyces avermitilis.</title>
        <authorList>
            <person name="Ikeda H."/>
        </authorList>
    </citation>
    <scope>NUCLEOTIDE SEQUENCE</scope>
    <source>
        <strain evidence="3">MA-4680</strain>
        <plasmid evidence="3">SAP2</plasmid>
    </source>
</reference>
<name>A0A143T079_STRAW</name>
<sequence>MTQEDRPGDPSEASRRTGLRARAKQWWQRQSPRVKDLVFSVLGGIAVAAGAAVILWLGPYLWHLAQRIAGKEEHRLAVDSDVLDANLGSGWVFAGKAYADLRPPPTQVEDDEMNSWAKKNGGTPNAQVLSLILRGKSDKTVLVKRLEPKAECRPSSVGVYVQEPVHTSLVTERWADLHADAKPLKIVFRDDRGDPINPPVYKVTQTDPEHITLHVHTATHRCKWSVIVHWSVNGDDHKTEISDEGQYVVTGINAATEYRGTDGELLP</sequence>
<dbReference type="EMBL" id="AP017380">
    <property type="protein sequence ID" value="BAU77616.1"/>
    <property type="molecule type" value="Genomic_DNA"/>
</dbReference>
<organism evidence="3">
    <name type="scientific">Streptomyces avermitilis (strain ATCC 31267 / DSM 46492 / JCM 5070 / NBRC 14893 / NCIMB 12804 / NRRL 8165 / MA-4680)</name>
    <dbReference type="NCBI Taxonomy" id="227882"/>
    <lineage>
        <taxon>Bacteria</taxon>
        <taxon>Bacillati</taxon>
        <taxon>Actinomycetota</taxon>
        <taxon>Actinomycetes</taxon>
        <taxon>Kitasatosporales</taxon>
        <taxon>Streptomycetaceae</taxon>
        <taxon>Streptomyces</taxon>
    </lineage>
</organism>
<proteinExistence type="predicted"/>
<keyword evidence="2" id="KW-1133">Transmembrane helix</keyword>
<feature type="region of interest" description="Disordered" evidence="1">
    <location>
        <begin position="1"/>
        <end position="23"/>
    </location>
</feature>